<protein>
    <submittedName>
        <fullName evidence="1">Uncharacterized protein</fullName>
    </submittedName>
</protein>
<accession>A0ABD2C3R3</accession>
<gene>
    <name evidence="1" type="ORF">V1477_011028</name>
</gene>
<keyword evidence="2" id="KW-1185">Reference proteome</keyword>
<name>A0ABD2C3R3_VESMC</name>
<comment type="caution">
    <text evidence="1">The sequence shown here is derived from an EMBL/GenBank/DDBJ whole genome shotgun (WGS) entry which is preliminary data.</text>
</comment>
<reference evidence="1 2" key="1">
    <citation type="journal article" date="2024" name="Ann. Entomol. Soc. Am.">
        <title>Genomic analyses of the southern and eastern yellowjacket wasps (Hymenoptera: Vespidae) reveal evolutionary signatures of social life.</title>
        <authorList>
            <person name="Catto M.A."/>
            <person name="Caine P.B."/>
            <person name="Orr S.E."/>
            <person name="Hunt B.G."/>
            <person name="Goodisman M.A.D."/>
        </authorList>
    </citation>
    <scope>NUCLEOTIDE SEQUENCE [LARGE SCALE GENOMIC DNA]</scope>
    <source>
        <strain evidence="1">232</strain>
        <tissue evidence="1">Head and thorax</tissue>
    </source>
</reference>
<dbReference type="AlphaFoldDB" id="A0ABD2C3R3"/>
<proteinExistence type="predicted"/>
<dbReference type="Proteomes" id="UP001607303">
    <property type="component" value="Unassembled WGS sequence"/>
</dbReference>
<organism evidence="1 2">
    <name type="scientific">Vespula maculifrons</name>
    <name type="common">Eastern yellow jacket</name>
    <name type="synonym">Wasp</name>
    <dbReference type="NCBI Taxonomy" id="7453"/>
    <lineage>
        <taxon>Eukaryota</taxon>
        <taxon>Metazoa</taxon>
        <taxon>Ecdysozoa</taxon>
        <taxon>Arthropoda</taxon>
        <taxon>Hexapoda</taxon>
        <taxon>Insecta</taxon>
        <taxon>Pterygota</taxon>
        <taxon>Neoptera</taxon>
        <taxon>Endopterygota</taxon>
        <taxon>Hymenoptera</taxon>
        <taxon>Apocrita</taxon>
        <taxon>Aculeata</taxon>
        <taxon>Vespoidea</taxon>
        <taxon>Vespidae</taxon>
        <taxon>Vespinae</taxon>
        <taxon>Vespula</taxon>
    </lineage>
</organism>
<dbReference type="EMBL" id="JAYRBN010000061">
    <property type="protein sequence ID" value="KAL2739639.1"/>
    <property type="molecule type" value="Genomic_DNA"/>
</dbReference>
<feature type="non-terminal residue" evidence="1">
    <location>
        <position position="91"/>
    </location>
</feature>
<evidence type="ECO:0000313" key="1">
    <source>
        <dbReference type="EMBL" id="KAL2739639.1"/>
    </source>
</evidence>
<sequence>MLIINIYIKLSIHAHTQEIIKPEVVYASHESLSNVMEIMHEIDVVDRKSGPPAVNHFHSSRRFISIGWTACLQESIDHARFVINVKLLDNQ</sequence>
<evidence type="ECO:0000313" key="2">
    <source>
        <dbReference type="Proteomes" id="UP001607303"/>
    </source>
</evidence>